<keyword evidence="1" id="KW-0732">Signal</keyword>
<evidence type="ECO:0000313" key="3">
    <source>
        <dbReference type="Proteomes" id="UP000071778"/>
    </source>
</evidence>
<sequence>MKTIILAAWLLVVSCGSSAEEISKEAWCSSTSQIYETAVYARDMGKSQKTALDMVSKFTAIPVDVQKGIVRQVYFSKEFQNVGSQGLRWAILNICLHESKKNKPLK</sequence>
<feature type="chain" id="PRO_5007278052" description="Lipoprotein" evidence="1">
    <location>
        <begin position="20"/>
        <end position="106"/>
    </location>
</feature>
<dbReference type="Proteomes" id="UP000071778">
    <property type="component" value="Chromosome"/>
</dbReference>
<name>A0A127QQE5_9BURK</name>
<evidence type="ECO:0008006" key="4">
    <source>
        <dbReference type="Google" id="ProtNLM"/>
    </source>
</evidence>
<keyword evidence="3" id="KW-1185">Reference proteome</keyword>
<organism evidence="2 3">
    <name type="scientific">Collimonas arenae</name>
    <dbReference type="NCBI Taxonomy" id="279058"/>
    <lineage>
        <taxon>Bacteria</taxon>
        <taxon>Pseudomonadati</taxon>
        <taxon>Pseudomonadota</taxon>
        <taxon>Betaproteobacteria</taxon>
        <taxon>Burkholderiales</taxon>
        <taxon>Oxalobacteraceae</taxon>
        <taxon>Collimonas</taxon>
    </lineage>
</organism>
<proteinExistence type="predicted"/>
<dbReference type="PATRIC" id="fig|279058.17.peg.4985"/>
<feature type="signal peptide" evidence="1">
    <location>
        <begin position="1"/>
        <end position="19"/>
    </location>
</feature>
<evidence type="ECO:0000313" key="2">
    <source>
        <dbReference type="EMBL" id="AMP12283.1"/>
    </source>
</evidence>
<protein>
    <recommendedName>
        <fullName evidence="4">Lipoprotein</fullName>
    </recommendedName>
</protein>
<dbReference type="AlphaFoldDB" id="A0A127QQE5"/>
<reference evidence="2 3" key="1">
    <citation type="submission" date="2015-11" db="EMBL/GenBank/DDBJ databases">
        <title>Exploring the genomic traits of fungus-feeding bacterial genus Collimonas.</title>
        <authorList>
            <person name="Song C."/>
            <person name="Schmidt R."/>
            <person name="de Jager V."/>
            <person name="Krzyzanowska D."/>
            <person name="Jongedijk E."/>
            <person name="Cankar K."/>
            <person name="Beekwilder J."/>
            <person name="van Veen A."/>
            <person name="de Boer W."/>
            <person name="van Veen J.A."/>
            <person name="Garbeva P."/>
        </authorList>
    </citation>
    <scope>NUCLEOTIDE SEQUENCE [LARGE SCALE GENOMIC DNA]</scope>
    <source>
        <strain evidence="2 3">Ter282</strain>
    </source>
</reference>
<accession>A0A127QQE5</accession>
<dbReference type="EMBL" id="CP013235">
    <property type="protein sequence ID" value="AMP12283.1"/>
    <property type="molecule type" value="Genomic_DNA"/>
</dbReference>
<evidence type="ECO:0000256" key="1">
    <source>
        <dbReference type="SAM" id="SignalP"/>
    </source>
</evidence>
<dbReference type="RefSeq" id="WP_061535074.1">
    <property type="nucleotide sequence ID" value="NZ_CP013233.1"/>
</dbReference>
<dbReference type="PROSITE" id="PS51257">
    <property type="entry name" value="PROKAR_LIPOPROTEIN"/>
    <property type="match status" value="1"/>
</dbReference>
<gene>
    <name evidence="2" type="ORF">CAter282_4628</name>
</gene>